<dbReference type="GO" id="GO:0005829">
    <property type="term" value="C:cytosol"/>
    <property type="evidence" value="ECO:0007669"/>
    <property type="project" value="TreeGrafter"/>
</dbReference>
<dbReference type="PANTHER" id="PTHR48111:SF22">
    <property type="entry name" value="REGULATOR OF RPOS"/>
    <property type="match status" value="1"/>
</dbReference>
<evidence type="ECO:0000313" key="10">
    <source>
        <dbReference type="EMBL" id="OGG07061.1"/>
    </source>
</evidence>
<evidence type="ECO:0000256" key="6">
    <source>
        <dbReference type="PROSITE-ProRule" id="PRU00169"/>
    </source>
</evidence>
<feature type="DNA-binding region" description="OmpR/PhoB-type" evidence="7">
    <location>
        <begin position="124"/>
        <end position="222"/>
    </location>
</feature>
<dbReference type="GO" id="GO:0032993">
    <property type="term" value="C:protein-DNA complex"/>
    <property type="evidence" value="ECO:0007669"/>
    <property type="project" value="TreeGrafter"/>
</dbReference>
<dbReference type="InterPro" id="IPR011006">
    <property type="entry name" value="CheY-like_superfamily"/>
</dbReference>
<dbReference type="GO" id="GO:0000156">
    <property type="term" value="F:phosphorelay response regulator activity"/>
    <property type="evidence" value="ECO:0007669"/>
    <property type="project" value="TreeGrafter"/>
</dbReference>
<evidence type="ECO:0000256" key="3">
    <source>
        <dbReference type="ARBA" id="ARBA00023015"/>
    </source>
</evidence>
<name>A0A1F5Z3P4_9BACT</name>
<dbReference type="Gene3D" id="6.10.250.690">
    <property type="match status" value="1"/>
</dbReference>
<keyword evidence="3" id="KW-0805">Transcription regulation</keyword>
<dbReference type="SUPFAM" id="SSF52172">
    <property type="entry name" value="CheY-like"/>
    <property type="match status" value="1"/>
</dbReference>
<protein>
    <submittedName>
        <fullName evidence="10">DNA-binding response regulator</fullName>
    </submittedName>
</protein>
<dbReference type="Pfam" id="PF00072">
    <property type="entry name" value="Response_reg"/>
    <property type="match status" value="1"/>
</dbReference>
<feature type="modified residue" description="4-aspartylphosphate" evidence="6">
    <location>
        <position position="51"/>
    </location>
</feature>
<dbReference type="GO" id="GO:0000976">
    <property type="term" value="F:transcription cis-regulatory region binding"/>
    <property type="evidence" value="ECO:0007669"/>
    <property type="project" value="TreeGrafter"/>
</dbReference>
<evidence type="ECO:0000256" key="4">
    <source>
        <dbReference type="ARBA" id="ARBA00023125"/>
    </source>
</evidence>
<feature type="domain" description="Response regulatory" evidence="8">
    <location>
        <begin position="2"/>
        <end position="116"/>
    </location>
</feature>
<dbReference type="FunFam" id="1.10.10.10:FF:000005">
    <property type="entry name" value="Two-component system response regulator"/>
    <property type="match status" value="1"/>
</dbReference>
<dbReference type="PROSITE" id="PS50110">
    <property type="entry name" value="RESPONSE_REGULATORY"/>
    <property type="match status" value="1"/>
</dbReference>
<dbReference type="SMART" id="SM00448">
    <property type="entry name" value="REC"/>
    <property type="match status" value="1"/>
</dbReference>
<evidence type="ECO:0000256" key="2">
    <source>
        <dbReference type="ARBA" id="ARBA00023012"/>
    </source>
</evidence>
<organism evidence="10 11">
    <name type="scientific">Candidatus Gottesmanbacteria bacterium RIFCSPHIGHO2_01_FULL_40_15</name>
    <dbReference type="NCBI Taxonomy" id="1798376"/>
    <lineage>
        <taxon>Bacteria</taxon>
        <taxon>Candidatus Gottesmaniibacteriota</taxon>
    </lineage>
</organism>
<reference evidence="10 11" key="1">
    <citation type="journal article" date="2016" name="Nat. Commun.">
        <title>Thousands of microbial genomes shed light on interconnected biogeochemical processes in an aquifer system.</title>
        <authorList>
            <person name="Anantharaman K."/>
            <person name="Brown C.T."/>
            <person name="Hug L.A."/>
            <person name="Sharon I."/>
            <person name="Castelle C.J."/>
            <person name="Probst A.J."/>
            <person name="Thomas B.C."/>
            <person name="Singh A."/>
            <person name="Wilkins M.J."/>
            <person name="Karaoz U."/>
            <person name="Brodie E.L."/>
            <person name="Williams K.H."/>
            <person name="Hubbard S.S."/>
            <person name="Banfield J.F."/>
        </authorList>
    </citation>
    <scope>NUCLEOTIDE SEQUENCE [LARGE SCALE GENOMIC DNA]</scope>
</reference>
<dbReference type="FunFam" id="3.40.50.2300:FF:000002">
    <property type="entry name" value="DNA-binding response regulator PhoP"/>
    <property type="match status" value="1"/>
</dbReference>
<evidence type="ECO:0000256" key="1">
    <source>
        <dbReference type="ARBA" id="ARBA00022553"/>
    </source>
</evidence>
<dbReference type="Gene3D" id="1.10.10.10">
    <property type="entry name" value="Winged helix-like DNA-binding domain superfamily/Winged helix DNA-binding domain"/>
    <property type="match status" value="1"/>
</dbReference>
<dbReference type="GO" id="GO:0006355">
    <property type="term" value="P:regulation of DNA-templated transcription"/>
    <property type="evidence" value="ECO:0007669"/>
    <property type="project" value="InterPro"/>
</dbReference>
<evidence type="ECO:0000313" key="11">
    <source>
        <dbReference type="Proteomes" id="UP000177354"/>
    </source>
</evidence>
<dbReference type="SMART" id="SM00862">
    <property type="entry name" value="Trans_reg_C"/>
    <property type="match status" value="1"/>
</dbReference>
<evidence type="ECO:0000256" key="7">
    <source>
        <dbReference type="PROSITE-ProRule" id="PRU01091"/>
    </source>
</evidence>
<evidence type="ECO:0000259" key="8">
    <source>
        <dbReference type="PROSITE" id="PS50110"/>
    </source>
</evidence>
<dbReference type="PANTHER" id="PTHR48111">
    <property type="entry name" value="REGULATOR OF RPOS"/>
    <property type="match status" value="1"/>
</dbReference>
<dbReference type="InterPro" id="IPR016032">
    <property type="entry name" value="Sig_transdc_resp-reg_C-effctor"/>
</dbReference>
<keyword evidence="4 7" id="KW-0238">DNA-binding</keyword>
<dbReference type="InterPro" id="IPR039420">
    <property type="entry name" value="WalR-like"/>
</dbReference>
<dbReference type="CDD" id="cd00383">
    <property type="entry name" value="trans_reg_C"/>
    <property type="match status" value="1"/>
</dbReference>
<dbReference type="Pfam" id="PF00486">
    <property type="entry name" value="Trans_reg_C"/>
    <property type="match status" value="1"/>
</dbReference>
<proteinExistence type="predicted"/>
<dbReference type="AlphaFoldDB" id="A0A1F5Z3P4"/>
<keyword evidence="2" id="KW-0902">Two-component regulatory system</keyword>
<evidence type="ECO:0000259" key="9">
    <source>
        <dbReference type="PROSITE" id="PS51755"/>
    </source>
</evidence>
<dbReference type="InterPro" id="IPR036388">
    <property type="entry name" value="WH-like_DNA-bd_sf"/>
</dbReference>
<dbReference type="Gene3D" id="3.40.50.2300">
    <property type="match status" value="1"/>
</dbReference>
<sequence length="224" mass="25505">MRILVIEDERRLANVIKKGLSEDGFAVDLAFDGQEGQYLACEEPYDLIVLDLMLPKIDGVTICKNLRLKNLKTPILILTAKTTVEEKIKGLDSGADDYMIKPFSFLELRSRIHALIRRSKENPSPVLKIADLTVDPLKHSVSRNKRFVKLTPKEFAILEFLLRHKNEVVSRTMILEHVWDYNFDGLSNVVDVFMVTLRKKIDHKAKVKLIHTLHGIGYKISAGG</sequence>
<dbReference type="SUPFAM" id="SSF46894">
    <property type="entry name" value="C-terminal effector domain of the bipartite response regulators"/>
    <property type="match status" value="1"/>
</dbReference>
<keyword evidence="1 6" id="KW-0597">Phosphoprotein</keyword>
<keyword evidence="5" id="KW-0804">Transcription</keyword>
<dbReference type="EMBL" id="MFJF01000012">
    <property type="protein sequence ID" value="OGG07061.1"/>
    <property type="molecule type" value="Genomic_DNA"/>
</dbReference>
<feature type="domain" description="OmpR/PhoB-type" evidence="9">
    <location>
        <begin position="124"/>
        <end position="222"/>
    </location>
</feature>
<dbReference type="Proteomes" id="UP000177354">
    <property type="component" value="Unassembled WGS sequence"/>
</dbReference>
<dbReference type="InterPro" id="IPR001789">
    <property type="entry name" value="Sig_transdc_resp-reg_receiver"/>
</dbReference>
<evidence type="ECO:0000256" key="5">
    <source>
        <dbReference type="ARBA" id="ARBA00023163"/>
    </source>
</evidence>
<gene>
    <name evidence="10" type="ORF">A2777_04305</name>
</gene>
<dbReference type="CDD" id="cd19935">
    <property type="entry name" value="REC_OmpR_CusR-like"/>
    <property type="match status" value="1"/>
</dbReference>
<comment type="caution">
    <text evidence="10">The sequence shown here is derived from an EMBL/GenBank/DDBJ whole genome shotgun (WGS) entry which is preliminary data.</text>
</comment>
<dbReference type="InterPro" id="IPR001867">
    <property type="entry name" value="OmpR/PhoB-type_DNA-bd"/>
</dbReference>
<accession>A0A1F5Z3P4</accession>
<dbReference type="PROSITE" id="PS51755">
    <property type="entry name" value="OMPR_PHOB"/>
    <property type="match status" value="1"/>
</dbReference>